<dbReference type="SUPFAM" id="SSF52218">
    <property type="entry name" value="Flavoproteins"/>
    <property type="match status" value="1"/>
</dbReference>
<dbReference type="RefSeq" id="WP_342757754.1">
    <property type="nucleotide sequence ID" value="NZ_CP146256.1"/>
</dbReference>
<accession>A0ABZ3EX85</accession>
<dbReference type="InterPro" id="IPR029039">
    <property type="entry name" value="Flavoprotein-like_sf"/>
</dbReference>
<dbReference type="Gene3D" id="3.40.50.360">
    <property type="match status" value="1"/>
</dbReference>
<proteinExistence type="predicted"/>
<evidence type="ECO:0000313" key="1">
    <source>
        <dbReference type="EMBL" id="XAH74160.1"/>
    </source>
</evidence>
<evidence type="ECO:0000313" key="2">
    <source>
        <dbReference type="Proteomes" id="UP001451571"/>
    </source>
</evidence>
<sequence>MNIAVISYSYTGNNDMLAEFVAKGLSAKHIKITAQRPVTMRTIIMDMLFARTPEVRPATDVITQYDLILFCGPVWMGHVASPIRAFLRYLKSNPQAYGFLSISGGADGENKTLHRELLKRTGKKPVILLDRHIKTLISKGSKPTRNDTSEYKISEAEANRLSEAAVKEINRLSKHLLNSATV</sequence>
<dbReference type="Proteomes" id="UP001451571">
    <property type="component" value="Chromosome"/>
</dbReference>
<evidence type="ECO:0008006" key="3">
    <source>
        <dbReference type="Google" id="ProtNLM"/>
    </source>
</evidence>
<dbReference type="EMBL" id="CP146256">
    <property type="protein sequence ID" value="XAH74160.1"/>
    <property type="molecule type" value="Genomic_DNA"/>
</dbReference>
<protein>
    <recommendedName>
        <fullName evidence="3">Flavodoxin</fullName>
    </recommendedName>
</protein>
<reference evidence="1 2" key="1">
    <citation type="submission" date="2024-02" db="EMBL/GenBank/DDBJ databases">
        <title>Bacterial strain from lacustrine sediment.</title>
        <authorList>
            <person name="Petit C."/>
            <person name="Fadhlaoui K."/>
        </authorList>
    </citation>
    <scope>NUCLEOTIDE SEQUENCE [LARGE SCALE GENOMIC DNA]</scope>
    <source>
        <strain evidence="1 2">IPX-CK</strain>
    </source>
</reference>
<gene>
    <name evidence="1" type="ORF">V6984_22110</name>
</gene>
<organism evidence="1 2">
    <name type="scientific">Kineothrix sedimenti</name>
    <dbReference type="NCBI Taxonomy" id="3123317"/>
    <lineage>
        <taxon>Bacteria</taxon>
        <taxon>Bacillati</taxon>
        <taxon>Bacillota</taxon>
        <taxon>Clostridia</taxon>
        <taxon>Lachnospirales</taxon>
        <taxon>Lachnospiraceae</taxon>
        <taxon>Kineothrix</taxon>
    </lineage>
</organism>
<name>A0ABZ3EX85_9FIRM</name>
<keyword evidence="2" id="KW-1185">Reference proteome</keyword>